<evidence type="ECO:0008006" key="3">
    <source>
        <dbReference type="Google" id="ProtNLM"/>
    </source>
</evidence>
<organism evidence="1 2">
    <name type="scientific">Streptomyces buecherae</name>
    <dbReference type="NCBI Taxonomy" id="2763006"/>
    <lineage>
        <taxon>Bacteria</taxon>
        <taxon>Bacillati</taxon>
        <taxon>Actinomycetota</taxon>
        <taxon>Actinomycetes</taxon>
        <taxon>Kitasatosporales</taxon>
        <taxon>Streptomycetaceae</taxon>
        <taxon>Streptomyces</taxon>
    </lineage>
</organism>
<proteinExistence type="predicted"/>
<keyword evidence="2" id="KW-1185">Reference proteome</keyword>
<evidence type="ECO:0000313" key="1">
    <source>
        <dbReference type="EMBL" id="QKW54633.1"/>
    </source>
</evidence>
<dbReference type="AlphaFoldDB" id="A0A7H8NJ86"/>
<dbReference type="Proteomes" id="UP000509303">
    <property type="component" value="Chromosome"/>
</dbReference>
<dbReference type="EMBL" id="CP054929">
    <property type="protein sequence ID" value="QKW54633.1"/>
    <property type="molecule type" value="Genomic_DNA"/>
</dbReference>
<protein>
    <recommendedName>
        <fullName evidence="3">RNA-directed DNA polymerase</fullName>
    </recommendedName>
</protein>
<sequence>MTEWIPDALGAADALRDLARGRVPAPAALEVGWLRVPLARRAEAVPVVPATVRAHLHRTVERALRGYEPAPEVFSYRALTWDYRTAFGARGARMRALAGRGDLPLVLSLDVHRFGRSLGLSTLLDAAWMTEELAALLTRLVAEAGHCLLSGHHWANRVGGAALAPVDAVLGRLVPGRWLRWADDWHVFVRDAGEAERARVAVRDGLAALGLTLSADKSDLRPAATVLAGPARDVAGEPAEVWRAGVDGGDLRALRYALPRLAPDARVSAEVPSVVRRWPALLPRAVRYLDGAARTAHGRAAVTELLDGVERDPFAAARLLALAGRHPELAALIPGPVLASAGGDGSPVALRELATRVAVLDRRPHLAPEPTPRLVPWVAGGGHAGSSPPSVATLL</sequence>
<evidence type="ECO:0000313" key="2">
    <source>
        <dbReference type="Proteomes" id="UP000509303"/>
    </source>
</evidence>
<name>A0A7H8NJ86_9ACTN</name>
<gene>
    <name evidence="1" type="ORF">HUT08_19430</name>
</gene>
<reference evidence="1 2" key="1">
    <citation type="submission" date="2020-06" db="EMBL/GenBank/DDBJ databases">
        <title>Genome mining for natural products.</title>
        <authorList>
            <person name="Zhang B."/>
            <person name="Shi J."/>
            <person name="Ge H."/>
        </authorList>
    </citation>
    <scope>NUCLEOTIDE SEQUENCE [LARGE SCALE GENOMIC DNA]</scope>
    <source>
        <strain evidence="1 2">NA00687</strain>
    </source>
</reference>
<accession>A0A7H8NJ86</accession>